<dbReference type="EMBL" id="DRMH01000020">
    <property type="protein sequence ID" value="HFC97212.1"/>
    <property type="molecule type" value="Genomic_DNA"/>
</dbReference>
<feature type="transmembrane region" description="Helical" evidence="3">
    <location>
        <begin position="42"/>
        <end position="66"/>
    </location>
</feature>
<dbReference type="InterPro" id="IPR043128">
    <property type="entry name" value="Rev_trsase/Diguanyl_cyclase"/>
</dbReference>
<accession>A0A7C3CKN9</accession>
<evidence type="ECO:0000256" key="3">
    <source>
        <dbReference type="SAM" id="Phobius"/>
    </source>
</evidence>
<dbReference type="InterPro" id="IPR029787">
    <property type="entry name" value="Nucleotide_cyclase"/>
</dbReference>
<keyword evidence="3" id="KW-0472">Membrane</keyword>
<comment type="catalytic activity">
    <reaction evidence="2">
        <text>2 GTP = 3',3'-c-di-GMP + 2 diphosphate</text>
        <dbReference type="Rhea" id="RHEA:24898"/>
        <dbReference type="ChEBI" id="CHEBI:33019"/>
        <dbReference type="ChEBI" id="CHEBI:37565"/>
        <dbReference type="ChEBI" id="CHEBI:58805"/>
        <dbReference type="EC" id="2.7.7.65"/>
    </reaction>
</comment>
<dbReference type="NCBIfam" id="TIGR00254">
    <property type="entry name" value="GGDEF"/>
    <property type="match status" value="1"/>
</dbReference>
<feature type="domain" description="GGDEF" evidence="4">
    <location>
        <begin position="105"/>
        <end position="231"/>
    </location>
</feature>
<dbReference type="GO" id="GO:1902201">
    <property type="term" value="P:negative regulation of bacterial-type flagellum-dependent cell motility"/>
    <property type="evidence" value="ECO:0007669"/>
    <property type="project" value="TreeGrafter"/>
</dbReference>
<dbReference type="AlphaFoldDB" id="A0A7C3CKN9"/>
<dbReference type="GO" id="GO:0052621">
    <property type="term" value="F:diguanylate cyclase activity"/>
    <property type="evidence" value="ECO:0007669"/>
    <property type="project" value="UniProtKB-EC"/>
</dbReference>
<dbReference type="Proteomes" id="UP000886043">
    <property type="component" value="Unassembled WGS sequence"/>
</dbReference>
<dbReference type="PANTHER" id="PTHR45138:SF9">
    <property type="entry name" value="DIGUANYLATE CYCLASE DGCM-RELATED"/>
    <property type="match status" value="1"/>
</dbReference>
<evidence type="ECO:0000256" key="1">
    <source>
        <dbReference type="ARBA" id="ARBA00012528"/>
    </source>
</evidence>
<dbReference type="Pfam" id="PF00990">
    <property type="entry name" value="GGDEF"/>
    <property type="match status" value="1"/>
</dbReference>
<dbReference type="EC" id="2.7.7.65" evidence="1"/>
<organism evidence="5">
    <name type="scientific">Thermosulfurimonas dismutans</name>
    <dbReference type="NCBI Taxonomy" id="999894"/>
    <lineage>
        <taxon>Bacteria</taxon>
        <taxon>Pseudomonadati</taxon>
        <taxon>Thermodesulfobacteriota</taxon>
        <taxon>Thermodesulfobacteria</taxon>
        <taxon>Thermodesulfobacteriales</taxon>
        <taxon>Thermodesulfobacteriaceae</taxon>
        <taxon>Thermosulfurimonas</taxon>
    </lineage>
</organism>
<protein>
    <recommendedName>
        <fullName evidence="1">diguanylate cyclase</fullName>
        <ecNumber evidence="1">2.7.7.65</ecNumber>
    </recommendedName>
</protein>
<proteinExistence type="predicted"/>
<reference evidence="5" key="1">
    <citation type="journal article" date="2020" name="mSystems">
        <title>Genome- and Community-Level Interaction Insights into Carbon Utilization and Element Cycling Functions of Hydrothermarchaeota in Hydrothermal Sediment.</title>
        <authorList>
            <person name="Zhou Z."/>
            <person name="Liu Y."/>
            <person name="Xu W."/>
            <person name="Pan J."/>
            <person name="Luo Z.H."/>
            <person name="Li M."/>
        </authorList>
    </citation>
    <scope>NUCLEOTIDE SEQUENCE [LARGE SCALE GENOMIC DNA]</scope>
    <source>
        <strain evidence="5">HyVt-483</strain>
    </source>
</reference>
<name>A0A7C3CKN9_9BACT</name>
<gene>
    <name evidence="5" type="ORF">ENJ40_01975</name>
</gene>
<dbReference type="GO" id="GO:0005886">
    <property type="term" value="C:plasma membrane"/>
    <property type="evidence" value="ECO:0007669"/>
    <property type="project" value="TreeGrafter"/>
</dbReference>
<dbReference type="InterPro" id="IPR050469">
    <property type="entry name" value="Diguanylate_Cyclase"/>
</dbReference>
<sequence>MKDPLGRRILRYGLAFLFWVVLALGAAYLHHRLFIRLPDLDWKYFLIPFLNGMLTGGLFCAVLYLYERARFQSYLDPLTGLFNRRYAMEWLENTLKRLETPPAAARLSIVLLDIDDFKNINDTFGHHVGDQVLRTMAGLFREEVRLSDLVCRVGGEEFLIIMPRTDRRTALEVAERIRRRVAGFDFPPVGRVTVSAGVASLGNGMTLTELLIQADLHLYRAKDQGKNRVYG</sequence>
<dbReference type="PANTHER" id="PTHR45138">
    <property type="entry name" value="REGULATORY COMPONENTS OF SENSORY TRANSDUCTION SYSTEM"/>
    <property type="match status" value="1"/>
</dbReference>
<dbReference type="FunFam" id="3.30.70.270:FF:000001">
    <property type="entry name" value="Diguanylate cyclase domain protein"/>
    <property type="match status" value="1"/>
</dbReference>
<evidence type="ECO:0000313" key="5">
    <source>
        <dbReference type="EMBL" id="HFC97212.1"/>
    </source>
</evidence>
<evidence type="ECO:0000256" key="2">
    <source>
        <dbReference type="ARBA" id="ARBA00034247"/>
    </source>
</evidence>
<evidence type="ECO:0000259" key="4">
    <source>
        <dbReference type="PROSITE" id="PS50887"/>
    </source>
</evidence>
<dbReference type="SUPFAM" id="SSF55073">
    <property type="entry name" value="Nucleotide cyclase"/>
    <property type="match status" value="1"/>
</dbReference>
<dbReference type="PROSITE" id="PS50887">
    <property type="entry name" value="GGDEF"/>
    <property type="match status" value="1"/>
</dbReference>
<dbReference type="GO" id="GO:0043709">
    <property type="term" value="P:cell adhesion involved in single-species biofilm formation"/>
    <property type="evidence" value="ECO:0007669"/>
    <property type="project" value="TreeGrafter"/>
</dbReference>
<dbReference type="CDD" id="cd01949">
    <property type="entry name" value="GGDEF"/>
    <property type="match status" value="1"/>
</dbReference>
<dbReference type="InterPro" id="IPR000160">
    <property type="entry name" value="GGDEF_dom"/>
</dbReference>
<comment type="caution">
    <text evidence="5">The sequence shown here is derived from an EMBL/GenBank/DDBJ whole genome shotgun (WGS) entry which is preliminary data.</text>
</comment>
<feature type="transmembrane region" description="Helical" evidence="3">
    <location>
        <begin position="12"/>
        <end position="30"/>
    </location>
</feature>
<keyword evidence="3" id="KW-1133">Transmembrane helix</keyword>
<dbReference type="SMART" id="SM00267">
    <property type="entry name" value="GGDEF"/>
    <property type="match status" value="1"/>
</dbReference>
<dbReference type="Gene3D" id="3.30.70.270">
    <property type="match status" value="1"/>
</dbReference>
<keyword evidence="3" id="KW-0812">Transmembrane</keyword>